<dbReference type="EMBL" id="JAASQJ010000003">
    <property type="protein sequence ID" value="NIJ53844.1"/>
    <property type="molecule type" value="Genomic_DNA"/>
</dbReference>
<dbReference type="SUPFAM" id="SSF159275">
    <property type="entry name" value="PA1994-like"/>
    <property type="match status" value="1"/>
</dbReference>
<organism evidence="1 2">
    <name type="scientific">Dyadobacter arcticus</name>
    <dbReference type="NCBI Taxonomy" id="1078754"/>
    <lineage>
        <taxon>Bacteria</taxon>
        <taxon>Pseudomonadati</taxon>
        <taxon>Bacteroidota</taxon>
        <taxon>Cytophagia</taxon>
        <taxon>Cytophagales</taxon>
        <taxon>Spirosomataceae</taxon>
        <taxon>Dyadobacter</taxon>
    </lineage>
</organism>
<proteinExistence type="predicted"/>
<dbReference type="Proteomes" id="UP001179181">
    <property type="component" value="Unassembled WGS sequence"/>
</dbReference>
<evidence type="ECO:0008006" key="3">
    <source>
        <dbReference type="Google" id="ProtNLM"/>
    </source>
</evidence>
<dbReference type="RefSeq" id="WP_167271403.1">
    <property type="nucleotide sequence ID" value="NZ_JAASQJ010000003.1"/>
</dbReference>
<sequence>MQTNILWTGREYYSLENCSVKTTETGSEISAAIVGKYSEELYRVQYQIITNSNWETIYLEIKYWINGQERDIKFESNGNGRWTWNGKEQVQFQDCIDIDIPLTPFTNTLPIKRLDLKIGEQHQIKVLYLDLLEGKFTAVYQKYSRLSDTQYHYENVPNDFEADITIDSQGFVVDYPSLFVRTAAIVTE</sequence>
<dbReference type="Pfam" id="PF06475">
    <property type="entry name" value="Glycolipid_bind"/>
    <property type="match status" value="1"/>
</dbReference>
<evidence type="ECO:0000313" key="1">
    <source>
        <dbReference type="EMBL" id="NIJ53844.1"/>
    </source>
</evidence>
<name>A0ABX0UPE9_9BACT</name>
<evidence type="ECO:0000313" key="2">
    <source>
        <dbReference type="Proteomes" id="UP001179181"/>
    </source>
</evidence>
<dbReference type="InterPro" id="IPR009467">
    <property type="entry name" value="Glycolipid-bd_prot_put"/>
</dbReference>
<accession>A0ABX0UPE9</accession>
<keyword evidence="2" id="KW-1185">Reference proteome</keyword>
<reference evidence="1 2" key="1">
    <citation type="submission" date="2020-03" db="EMBL/GenBank/DDBJ databases">
        <title>Genomic Encyclopedia of Type Strains, Phase IV (KMG-IV): sequencing the most valuable type-strain genomes for metagenomic binning, comparative biology and taxonomic classification.</title>
        <authorList>
            <person name="Goeker M."/>
        </authorList>
    </citation>
    <scope>NUCLEOTIDE SEQUENCE [LARGE SCALE GENOMIC DNA]</scope>
    <source>
        <strain evidence="1 2">DSM 102865</strain>
    </source>
</reference>
<comment type="caution">
    <text evidence="1">The sequence shown here is derived from an EMBL/GenBank/DDBJ whole genome shotgun (WGS) entry which is preliminary data.</text>
</comment>
<protein>
    <recommendedName>
        <fullName evidence="3">Transcriptional regulator</fullName>
    </recommendedName>
</protein>
<gene>
    <name evidence="1" type="ORF">FHS68_003026</name>
</gene>